<dbReference type="PANTHER" id="PTHR33463">
    <property type="entry name" value="NB-ARC DOMAIN-CONTAINING PROTEIN-RELATED"/>
    <property type="match status" value="1"/>
</dbReference>
<dbReference type="Gene3D" id="1.10.8.430">
    <property type="entry name" value="Helical domain of apoptotic protease-activating factors"/>
    <property type="match status" value="1"/>
</dbReference>
<evidence type="ECO:0000256" key="2">
    <source>
        <dbReference type="ARBA" id="ARBA00022737"/>
    </source>
</evidence>
<feature type="domain" description="Disease resistance R13L4/SHOC-2-like LRR" evidence="9">
    <location>
        <begin position="572"/>
        <end position="710"/>
    </location>
</feature>
<evidence type="ECO:0000259" key="7">
    <source>
        <dbReference type="Pfam" id="PF00931"/>
    </source>
</evidence>
<dbReference type="STRING" id="3983.A0A2C9V554"/>
<evidence type="ECO:0000256" key="6">
    <source>
        <dbReference type="SAM" id="Coils"/>
    </source>
</evidence>
<evidence type="ECO:0000259" key="9">
    <source>
        <dbReference type="Pfam" id="PF23598"/>
    </source>
</evidence>
<dbReference type="Pfam" id="PF00931">
    <property type="entry name" value="NB-ARC"/>
    <property type="match status" value="1"/>
</dbReference>
<proteinExistence type="inferred from homology"/>
<evidence type="ECO:0000313" key="10">
    <source>
        <dbReference type="EMBL" id="OAY39642.1"/>
    </source>
</evidence>
<dbReference type="Pfam" id="PF23247">
    <property type="entry name" value="LRR_RPS2"/>
    <property type="match status" value="1"/>
</dbReference>
<dbReference type="Gene3D" id="3.40.50.300">
    <property type="entry name" value="P-loop containing nucleotide triphosphate hydrolases"/>
    <property type="match status" value="1"/>
</dbReference>
<name>A0A2C9V554_MANES</name>
<keyword evidence="5" id="KW-0067">ATP-binding</keyword>
<keyword evidence="4" id="KW-0611">Plant defense</keyword>
<dbReference type="AlphaFoldDB" id="A0A2C9V554"/>
<dbReference type="Gene3D" id="3.80.10.10">
    <property type="entry name" value="Ribonuclease Inhibitor"/>
    <property type="match status" value="2"/>
</dbReference>
<dbReference type="InterPro" id="IPR050905">
    <property type="entry name" value="Plant_NBS-LRR"/>
</dbReference>
<evidence type="ECO:0000256" key="3">
    <source>
        <dbReference type="ARBA" id="ARBA00022741"/>
    </source>
</evidence>
<sequence length="979" mass="112230">MAEITGALVLKGATALGSAAITSKLYDDGRNWIAPPAGEIKELTEDVETNYQRMKDIAKVLYGMRDDVLSKLNEENKPTLQCQAWIDMVDQLEKEVKTLESNYPTQKEKVFRFNFSKNLKKKRDELIHCLELKSKIQEFVERIPPIIRVPAPELKENTSLHEVFVKMTDHFEDKEVKRIGLWGTVGVGKTVIMKNLNNSEQAKKVFDIVIFATLPDEMNQEMVKDEMNEDRLRELKREALELAKEKLRREIAGRLNLKIEGSGEIGINVRISDKLKDKKYLFLLDDVWDIFKLDDIGICNNDKGSKVILASRELNICRAMDSDDTKQVELLPIEEAVALFKEQLGAKGKDLEFRGIALPVVKHCSCLPFLIEKAAGYFKQKDSSLWRKTLKDFQKWLYKDRDGMVEFLNKIRFCFEQLDDKDKKLCFLYCALHTDGCEIYADHLVECCTAEKFVPDVDTGHVKVAELIDASLLEKDEKKKCLRMNKVLRHMALKISSEREDLKFFVRAGGLEKPIRCGDWKEVKRISLMDNSDRLSFLPRKPKSTNLLTLFLQRNVTLTTIPRNFFKFMQNLLVLDLHGTKIRRLPSPFCLKSLEVLYLSCCDQLMELPSVMELENLEVLDIRGTGIYFLPSQISNMKKLRCLRFSINGESDREEEHQGVISNLSLLKELVIEVKAGNQWCNNVVKQMTREVAKLTELNSLSFCFHDNNSFKTFLHNSELWQDPHLTFQICVGDQRYSTRRLKSDNVASTVLSSLVVVISNDTYKLIACKEALSLSDFGIENINELKCCIIEESKEILTVINAPRTKEGVLKRLERIYINNVLKLESIWEGHVPNGSLSHLTVLCLSKCPSLTKIFFPAIIKQLSKLKHLQIEHCGEIKQIIGESESDELEHLKLPSLTTLVLQDLQQLTSILKNDSNCPAFSLPQLADLRLVNCPILKLFSDMIKQVFNLGYLKIEECPQIEQQIAEYANNDRNTTAS</sequence>
<accession>A0A2C9V554</accession>
<keyword evidence="6" id="KW-0175">Coiled coil</keyword>
<keyword evidence="2" id="KW-0677">Repeat</keyword>
<evidence type="ECO:0000259" key="8">
    <source>
        <dbReference type="Pfam" id="PF23247"/>
    </source>
</evidence>
<evidence type="ECO:0000313" key="11">
    <source>
        <dbReference type="Proteomes" id="UP000091857"/>
    </source>
</evidence>
<dbReference type="PRINTS" id="PR00364">
    <property type="entry name" value="DISEASERSIST"/>
</dbReference>
<keyword evidence="11" id="KW-1185">Reference proteome</keyword>
<evidence type="ECO:0000256" key="5">
    <source>
        <dbReference type="ARBA" id="ARBA00022840"/>
    </source>
</evidence>
<comment type="similarity">
    <text evidence="1">Belongs to the disease resistance NB-LRR family.</text>
</comment>
<dbReference type="PANTHER" id="PTHR33463:SF186">
    <property type="entry name" value="NB-ARC DOMAIN-CONTAINING PROTEIN"/>
    <property type="match status" value="1"/>
</dbReference>
<dbReference type="GO" id="GO:0043531">
    <property type="term" value="F:ADP binding"/>
    <property type="evidence" value="ECO:0007669"/>
    <property type="project" value="InterPro"/>
</dbReference>
<dbReference type="OrthoDB" id="843543at2759"/>
<evidence type="ECO:0000256" key="4">
    <source>
        <dbReference type="ARBA" id="ARBA00022821"/>
    </source>
</evidence>
<dbReference type="Pfam" id="PF23598">
    <property type="entry name" value="LRR_14"/>
    <property type="match status" value="1"/>
</dbReference>
<keyword evidence="3" id="KW-0547">Nucleotide-binding</keyword>
<dbReference type="InterPro" id="IPR042197">
    <property type="entry name" value="Apaf_helical"/>
</dbReference>
<dbReference type="GO" id="GO:0006952">
    <property type="term" value="P:defense response"/>
    <property type="evidence" value="ECO:0007669"/>
    <property type="project" value="UniProtKB-KW"/>
</dbReference>
<dbReference type="InterPro" id="IPR057135">
    <property type="entry name" value="At4g27190-like_LRR"/>
</dbReference>
<feature type="domain" description="Disease resistance protein At4g27190-like leucine-rich repeats" evidence="8">
    <location>
        <begin position="819"/>
        <end position="959"/>
    </location>
</feature>
<dbReference type="GO" id="GO:0005524">
    <property type="term" value="F:ATP binding"/>
    <property type="evidence" value="ECO:0007669"/>
    <property type="project" value="UniProtKB-KW"/>
</dbReference>
<organism evidence="10 11">
    <name type="scientific">Manihot esculenta</name>
    <name type="common">Cassava</name>
    <name type="synonym">Jatropha manihot</name>
    <dbReference type="NCBI Taxonomy" id="3983"/>
    <lineage>
        <taxon>Eukaryota</taxon>
        <taxon>Viridiplantae</taxon>
        <taxon>Streptophyta</taxon>
        <taxon>Embryophyta</taxon>
        <taxon>Tracheophyta</taxon>
        <taxon>Spermatophyta</taxon>
        <taxon>Magnoliopsida</taxon>
        <taxon>eudicotyledons</taxon>
        <taxon>Gunneridae</taxon>
        <taxon>Pentapetalae</taxon>
        <taxon>rosids</taxon>
        <taxon>fabids</taxon>
        <taxon>Malpighiales</taxon>
        <taxon>Euphorbiaceae</taxon>
        <taxon>Crotonoideae</taxon>
        <taxon>Manihoteae</taxon>
        <taxon>Manihot</taxon>
    </lineage>
</organism>
<dbReference type="EMBL" id="CM004396">
    <property type="protein sequence ID" value="OAY39642.1"/>
    <property type="molecule type" value="Genomic_DNA"/>
</dbReference>
<reference evidence="11" key="1">
    <citation type="journal article" date="2016" name="Nat. Biotechnol.">
        <title>Sequencing wild and cultivated cassava and related species reveals extensive interspecific hybridization and genetic diversity.</title>
        <authorList>
            <person name="Bredeson J.V."/>
            <person name="Lyons J.B."/>
            <person name="Prochnik S.E."/>
            <person name="Wu G.A."/>
            <person name="Ha C.M."/>
            <person name="Edsinger-Gonzales E."/>
            <person name="Grimwood J."/>
            <person name="Schmutz J."/>
            <person name="Rabbi I.Y."/>
            <person name="Egesi C."/>
            <person name="Nauluvula P."/>
            <person name="Lebot V."/>
            <person name="Ndunguru J."/>
            <person name="Mkamilo G."/>
            <person name="Bart R.S."/>
            <person name="Setter T.L."/>
            <person name="Gleadow R.M."/>
            <person name="Kulakow P."/>
            <person name="Ferguson M.E."/>
            <person name="Rounsley S."/>
            <person name="Rokhsar D.S."/>
        </authorList>
    </citation>
    <scope>NUCLEOTIDE SEQUENCE [LARGE SCALE GENOMIC DNA]</scope>
    <source>
        <strain evidence="11">cv. AM560-2</strain>
    </source>
</reference>
<dbReference type="InterPro" id="IPR055414">
    <property type="entry name" value="LRR_R13L4/SHOC2-like"/>
</dbReference>
<dbReference type="Gramene" id="Manes.10G111300.1.v8.1">
    <property type="protein sequence ID" value="Manes.10G111300.1.v8.1.CDS"/>
    <property type="gene ID" value="Manes.10G111300.v8.1"/>
</dbReference>
<feature type="coiled-coil region" evidence="6">
    <location>
        <begin position="82"/>
        <end position="109"/>
    </location>
</feature>
<comment type="caution">
    <text evidence="10">The sequence shown here is derived from an EMBL/GenBank/DDBJ whole genome shotgun (WGS) entry which is preliminary data.</text>
</comment>
<dbReference type="SUPFAM" id="SSF52058">
    <property type="entry name" value="L domain-like"/>
    <property type="match status" value="1"/>
</dbReference>
<dbReference type="InterPro" id="IPR032675">
    <property type="entry name" value="LRR_dom_sf"/>
</dbReference>
<protein>
    <submittedName>
        <fullName evidence="10">Uncharacterized protein</fullName>
    </submittedName>
</protein>
<evidence type="ECO:0000256" key="1">
    <source>
        <dbReference type="ARBA" id="ARBA00008894"/>
    </source>
</evidence>
<dbReference type="InterPro" id="IPR002182">
    <property type="entry name" value="NB-ARC"/>
</dbReference>
<dbReference type="Proteomes" id="UP000091857">
    <property type="component" value="Chromosome 10"/>
</dbReference>
<dbReference type="SUPFAM" id="SSF52540">
    <property type="entry name" value="P-loop containing nucleoside triphosphate hydrolases"/>
    <property type="match status" value="1"/>
</dbReference>
<dbReference type="InterPro" id="IPR027417">
    <property type="entry name" value="P-loop_NTPase"/>
</dbReference>
<gene>
    <name evidence="10" type="ORF">MANES_10G111300v8</name>
</gene>
<feature type="domain" description="NB-ARC" evidence="7">
    <location>
        <begin position="172"/>
        <end position="345"/>
    </location>
</feature>